<evidence type="ECO:0000313" key="6">
    <source>
        <dbReference type="EMBL" id="GAX61253.1"/>
    </source>
</evidence>
<name>A0A286TZC7_9BACT</name>
<dbReference type="InterPro" id="IPR000653">
    <property type="entry name" value="DegT/StrS_aminotransferase"/>
</dbReference>
<keyword evidence="1 4" id="KW-0663">Pyridoxal phosphate</keyword>
<evidence type="ECO:0000256" key="2">
    <source>
        <dbReference type="ARBA" id="ARBA00037999"/>
    </source>
</evidence>
<evidence type="ECO:0000256" key="4">
    <source>
        <dbReference type="PIRSR" id="PIRSR000390-2"/>
    </source>
</evidence>
<evidence type="ECO:0000256" key="3">
    <source>
        <dbReference type="PIRSR" id="PIRSR000390-1"/>
    </source>
</evidence>
<comment type="similarity">
    <text evidence="2 5">Belongs to the DegT/DnrJ/EryC1 family.</text>
</comment>
<dbReference type="OrthoDB" id="9810913at2"/>
<feature type="active site" description="Proton acceptor" evidence="3">
    <location>
        <position position="211"/>
    </location>
</feature>
<keyword evidence="6" id="KW-0032">Aminotransferase</keyword>
<evidence type="ECO:0000256" key="5">
    <source>
        <dbReference type="RuleBase" id="RU004508"/>
    </source>
</evidence>
<comment type="caution">
    <text evidence="6">The sequence shown here is derived from an EMBL/GenBank/DDBJ whole genome shotgun (WGS) entry which is preliminary data.</text>
</comment>
<dbReference type="GO" id="GO:0008483">
    <property type="term" value="F:transaminase activity"/>
    <property type="evidence" value="ECO:0007669"/>
    <property type="project" value="UniProtKB-KW"/>
</dbReference>
<dbReference type="InterPro" id="IPR015421">
    <property type="entry name" value="PyrdxlP-dep_Trfase_major"/>
</dbReference>
<dbReference type="Gene3D" id="3.90.1150.10">
    <property type="entry name" value="Aspartate Aminotransferase, domain 1"/>
    <property type="match status" value="1"/>
</dbReference>
<dbReference type="InterPro" id="IPR015422">
    <property type="entry name" value="PyrdxlP-dep_Trfase_small"/>
</dbReference>
<sequence length="397" mass="44509">MNKIPFIDLITPHLELKEEFLAVFNKALSTGGFIGGPMVENFEKDFAAFCNAKYCVGLNSGTDALRFSLIAAGVNDGDIVITVPNTFIATSEAITQAGALPAFVDINESTYNIDIEKLREYLETKCCFDNKTHRLLNAKTRQPVTAIIPVHLYGQIADMDPILQIAETYNLVVIEDACQAHGAQYKSKKTENWEVAGSMGLVSAFSFYPGKNLGAFGDAGAVTTDNEEIAGKIRQLRDHGQTKKYHHEIEGYNGRLDAIQAGILQIKLRHMSEWNEKRQQLANGYNELLSEIDSIKTPHEPEWSKAVYHLYVIRTKSREELQHHLSENNIATGLHYPVPLHLQKAYEKLGYKKGDFPVSEETASEILSLPMYPQLTHDQQIQVAEKIKEFFPHAKTI</sequence>
<dbReference type="PANTHER" id="PTHR30244:SF36">
    <property type="entry name" value="3-OXO-GLUCOSE-6-PHOSPHATE:GLUTAMATE AMINOTRANSFERASE"/>
    <property type="match status" value="1"/>
</dbReference>
<keyword evidence="6" id="KW-0808">Transferase</keyword>
<dbReference type="PANTHER" id="PTHR30244">
    <property type="entry name" value="TRANSAMINASE"/>
    <property type="match status" value="1"/>
</dbReference>
<evidence type="ECO:0000256" key="1">
    <source>
        <dbReference type="ARBA" id="ARBA00022898"/>
    </source>
</evidence>
<dbReference type="Gene3D" id="3.40.640.10">
    <property type="entry name" value="Type I PLP-dependent aspartate aminotransferase-like (Major domain)"/>
    <property type="match status" value="1"/>
</dbReference>
<gene>
    <name evidence="6" type="ORF">SCALIN_C20_0030</name>
</gene>
<protein>
    <submittedName>
        <fullName evidence="6">DegT/DnrJ/EryC1/StrS aminotransferase</fullName>
    </submittedName>
</protein>
<accession>A0A286TZC7</accession>
<dbReference type="GO" id="GO:0030170">
    <property type="term" value="F:pyridoxal phosphate binding"/>
    <property type="evidence" value="ECO:0007669"/>
    <property type="project" value="TreeGrafter"/>
</dbReference>
<dbReference type="Pfam" id="PF01041">
    <property type="entry name" value="DegT_DnrJ_EryC1"/>
    <property type="match status" value="1"/>
</dbReference>
<evidence type="ECO:0000313" key="7">
    <source>
        <dbReference type="Proteomes" id="UP000218542"/>
    </source>
</evidence>
<reference evidence="7" key="1">
    <citation type="journal article" date="2017" name="Environ. Microbiol. Rep.">
        <title>Genetic Diversity of Marine Anaerobic Ammonium-Oxidizing Bacteria as Revealed by Genomic and Proteomic Analyses of 'Candidatus Scalindua japonica'.</title>
        <authorList>
            <person name="Oshiki M."/>
            <person name="Mizuto K."/>
            <person name="Kimura Z."/>
            <person name="Kindaichi T."/>
            <person name="Satoh H."/>
            <person name="Okabe S."/>
        </authorList>
    </citation>
    <scope>NUCLEOTIDE SEQUENCE [LARGE SCALE GENOMIC DNA]</scope>
    <source>
        <strain evidence="7">husup-a2</strain>
    </source>
</reference>
<dbReference type="AlphaFoldDB" id="A0A286TZC7"/>
<dbReference type="GO" id="GO:0000271">
    <property type="term" value="P:polysaccharide biosynthetic process"/>
    <property type="evidence" value="ECO:0007669"/>
    <property type="project" value="TreeGrafter"/>
</dbReference>
<dbReference type="PIRSF" id="PIRSF000390">
    <property type="entry name" value="PLP_StrS"/>
    <property type="match status" value="1"/>
</dbReference>
<dbReference type="InterPro" id="IPR015424">
    <property type="entry name" value="PyrdxlP-dep_Trfase"/>
</dbReference>
<organism evidence="6 7">
    <name type="scientific">Candidatus Scalindua japonica</name>
    <dbReference type="NCBI Taxonomy" id="1284222"/>
    <lineage>
        <taxon>Bacteria</taxon>
        <taxon>Pseudomonadati</taxon>
        <taxon>Planctomycetota</taxon>
        <taxon>Candidatus Brocadiia</taxon>
        <taxon>Candidatus Brocadiales</taxon>
        <taxon>Candidatus Scalinduaceae</taxon>
        <taxon>Candidatus Scalindua</taxon>
    </lineage>
</organism>
<dbReference type="RefSeq" id="WP_096894647.1">
    <property type="nucleotide sequence ID" value="NZ_BAOS01000020.1"/>
</dbReference>
<dbReference type="EMBL" id="BAOS01000020">
    <property type="protein sequence ID" value="GAX61253.1"/>
    <property type="molecule type" value="Genomic_DNA"/>
</dbReference>
<feature type="modified residue" description="N6-(pyridoxal phosphate)lysine" evidence="4">
    <location>
        <position position="211"/>
    </location>
</feature>
<dbReference type="CDD" id="cd00616">
    <property type="entry name" value="AHBA_syn"/>
    <property type="match status" value="1"/>
</dbReference>
<dbReference type="SUPFAM" id="SSF53383">
    <property type="entry name" value="PLP-dependent transferases"/>
    <property type="match status" value="1"/>
</dbReference>
<dbReference type="Proteomes" id="UP000218542">
    <property type="component" value="Unassembled WGS sequence"/>
</dbReference>
<keyword evidence="7" id="KW-1185">Reference proteome</keyword>
<proteinExistence type="inferred from homology"/>